<evidence type="ECO:0000313" key="4">
    <source>
        <dbReference type="EMBL" id="BDG04717.1"/>
    </source>
</evidence>
<protein>
    <recommendedName>
        <fullName evidence="3">N-acetyltransferase domain-containing protein</fullName>
    </recommendedName>
</protein>
<dbReference type="Pfam" id="PF13508">
    <property type="entry name" value="Acetyltransf_7"/>
    <property type="match status" value="1"/>
</dbReference>
<dbReference type="SUPFAM" id="SSF55729">
    <property type="entry name" value="Acyl-CoA N-acyltransferases (Nat)"/>
    <property type="match status" value="1"/>
</dbReference>
<dbReference type="RefSeq" id="WP_248353180.1">
    <property type="nucleotide sequence ID" value="NZ_AP025591.1"/>
</dbReference>
<dbReference type="NCBIfam" id="NF040501">
    <property type="entry name" value="resist_ArsN2"/>
    <property type="match status" value="1"/>
</dbReference>
<proteinExistence type="predicted"/>
<evidence type="ECO:0000259" key="3">
    <source>
        <dbReference type="PROSITE" id="PS51186"/>
    </source>
</evidence>
<keyword evidence="1" id="KW-0808">Transferase</keyword>
<feature type="domain" description="N-acetyltransferase" evidence="3">
    <location>
        <begin position="4"/>
        <end position="145"/>
    </location>
</feature>
<gene>
    <name evidence="4" type="ORF">AMOR_37130</name>
</gene>
<organism evidence="4 5">
    <name type="scientific">Anaeromyxobacter oryzae</name>
    <dbReference type="NCBI Taxonomy" id="2918170"/>
    <lineage>
        <taxon>Bacteria</taxon>
        <taxon>Pseudomonadati</taxon>
        <taxon>Myxococcota</taxon>
        <taxon>Myxococcia</taxon>
        <taxon>Myxococcales</taxon>
        <taxon>Cystobacterineae</taxon>
        <taxon>Anaeromyxobacteraceae</taxon>
        <taxon>Anaeromyxobacter</taxon>
    </lineage>
</organism>
<dbReference type="InterPro" id="IPR000182">
    <property type="entry name" value="GNAT_dom"/>
</dbReference>
<dbReference type="Proteomes" id="UP001162891">
    <property type="component" value="Chromosome"/>
</dbReference>
<dbReference type="PROSITE" id="PS51186">
    <property type="entry name" value="GNAT"/>
    <property type="match status" value="1"/>
</dbReference>
<evidence type="ECO:0000256" key="1">
    <source>
        <dbReference type="ARBA" id="ARBA00022679"/>
    </source>
</evidence>
<keyword evidence="5" id="KW-1185">Reference proteome</keyword>
<keyword evidence="2" id="KW-0012">Acyltransferase</keyword>
<evidence type="ECO:0000313" key="5">
    <source>
        <dbReference type="Proteomes" id="UP001162891"/>
    </source>
</evidence>
<reference evidence="5" key="1">
    <citation type="journal article" date="2022" name="Int. J. Syst. Evol. Microbiol.">
        <title>Anaeromyxobacter oryzae sp. nov., Anaeromyxobacter diazotrophicus sp. nov. and Anaeromyxobacter paludicola sp. nov., isolated from paddy soils.</title>
        <authorList>
            <person name="Itoh H."/>
            <person name="Xu Z."/>
            <person name="Mise K."/>
            <person name="Masuda Y."/>
            <person name="Ushijima N."/>
            <person name="Hayakawa C."/>
            <person name="Shiratori Y."/>
            <person name="Senoo K."/>
        </authorList>
    </citation>
    <scope>NUCLEOTIDE SEQUENCE [LARGE SCALE GENOMIC DNA]</scope>
    <source>
        <strain evidence="5">Red232</strain>
    </source>
</reference>
<dbReference type="InterPro" id="IPR050832">
    <property type="entry name" value="Bact_Acetyltransf"/>
</dbReference>
<accession>A0ABM7WYV6</accession>
<sequence length="145" mass="15421">MTRTEIVPAAAADLEAVRALLESANLPVADLGSRDQHFLVARDGEAVVGCVALEQYGTVALLRSLAVAPARRGAGLGRALFDAIVIEARRRGIEEAYLLTTTIEPFAARRGFVRVDRASVAPAVRASAEFRTCCPASAVCMARRL</sequence>
<dbReference type="CDD" id="cd04301">
    <property type="entry name" value="NAT_SF"/>
    <property type="match status" value="1"/>
</dbReference>
<name>A0ABM7WYV6_9BACT</name>
<dbReference type="Gene3D" id="3.40.630.30">
    <property type="match status" value="1"/>
</dbReference>
<evidence type="ECO:0000256" key="2">
    <source>
        <dbReference type="ARBA" id="ARBA00023315"/>
    </source>
</evidence>
<dbReference type="InterPro" id="IPR016181">
    <property type="entry name" value="Acyl_CoA_acyltransferase"/>
</dbReference>
<dbReference type="EMBL" id="AP025591">
    <property type="protein sequence ID" value="BDG04717.1"/>
    <property type="molecule type" value="Genomic_DNA"/>
</dbReference>
<dbReference type="PANTHER" id="PTHR43877">
    <property type="entry name" value="AMINOALKYLPHOSPHONATE N-ACETYLTRANSFERASE-RELATED-RELATED"/>
    <property type="match status" value="1"/>
</dbReference>